<dbReference type="GO" id="GO:0004077">
    <property type="term" value="F:biotin--[biotin carboxyl-carrier protein] ligase activity"/>
    <property type="evidence" value="ECO:0007669"/>
    <property type="project" value="InterPro"/>
</dbReference>
<dbReference type="SUPFAM" id="SSF55681">
    <property type="entry name" value="Class II aaRS and biotin synthetases"/>
    <property type="match status" value="1"/>
</dbReference>
<dbReference type="PANTHER" id="PTHR12835">
    <property type="entry name" value="BIOTIN PROTEIN LIGASE"/>
    <property type="match status" value="1"/>
</dbReference>
<gene>
    <name evidence="4" type="ORF">BWQ96_02309</name>
</gene>
<dbReference type="AlphaFoldDB" id="A0A2V3J0U1"/>
<dbReference type="Pfam" id="PF03099">
    <property type="entry name" value="BPL_LplA_LipB"/>
    <property type="match status" value="1"/>
</dbReference>
<organism evidence="4 5">
    <name type="scientific">Gracilariopsis chorda</name>
    <dbReference type="NCBI Taxonomy" id="448386"/>
    <lineage>
        <taxon>Eukaryota</taxon>
        <taxon>Rhodophyta</taxon>
        <taxon>Florideophyceae</taxon>
        <taxon>Rhodymeniophycidae</taxon>
        <taxon>Gracilariales</taxon>
        <taxon>Gracilariaceae</taxon>
        <taxon>Gracilariopsis</taxon>
    </lineage>
</organism>
<sequence>MEDVEQLHIHCSTSEAHDEVMQSHANDLLQLLKSHNVKVLSPTETNQIASNCSENSSHRASTSASHPAELNIAIVHEHLRTKWIGHVLVALPVTTTTQRILRTVMPWCAPGCVAVTGLQSNGRGRRGAVWESPLGSVAMSIKLNVQITKPESLNFLQYIAALAAVETAKRPWNIPLRVKWPNDIYKDEHKIGGVLCEGVLCGNKFDVIVGVGLNITNREPTTCLLSEDSVLGREVFIGRYLTEFELLYTEYCKVGFEGRLKDKYLEAWMHHGQRVRIGGPEGPRAVVHGLAPNGWVRVLREDTQTVHDLAPEVTSLDMRNGVLKEKLVGPRGQANAGS</sequence>
<dbReference type="CDD" id="cd16442">
    <property type="entry name" value="BPL"/>
    <property type="match status" value="1"/>
</dbReference>
<dbReference type="STRING" id="448386.A0A2V3J0U1"/>
<dbReference type="InterPro" id="IPR045864">
    <property type="entry name" value="aa-tRNA-synth_II/BPL/LPL"/>
</dbReference>
<proteinExistence type="inferred from homology"/>
<dbReference type="OrthoDB" id="3971at2759"/>
<reference evidence="4 5" key="1">
    <citation type="journal article" date="2018" name="Mol. Biol. Evol.">
        <title>Analysis of the draft genome of the red seaweed Gracilariopsis chorda provides insights into genome size evolution in Rhodophyta.</title>
        <authorList>
            <person name="Lee J."/>
            <person name="Yang E.C."/>
            <person name="Graf L."/>
            <person name="Yang J.H."/>
            <person name="Qiu H."/>
            <person name="Zel Zion U."/>
            <person name="Chan C.X."/>
            <person name="Stephens T.G."/>
            <person name="Weber A.P.M."/>
            <person name="Boo G.H."/>
            <person name="Boo S.M."/>
            <person name="Kim K.M."/>
            <person name="Shin Y."/>
            <person name="Jung M."/>
            <person name="Lee S.J."/>
            <person name="Yim H.S."/>
            <person name="Lee J.H."/>
            <person name="Bhattacharya D."/>
            <person name="Yoon H.S."/>
        </authorList>
    </citation>
    <scope>NUCLEOTIDE SEQUENCE [LARGE SCALE GENOMIC DNA]</scope>
    <source>
        <strain evidence="4 5">SKKU-2015</strain>
        <tissue evidence="4">Whole body</tissue>
    </source>
</reference>
<comment type="similarity">
    <text evidence="1">Belongs to the biotin--protein ligase family.</text>
</comment>
<evidence type="ECO:0000256" key="2">
    <source>
        <dbReference type="ARBA" id="ARBA00022598"/>
    </source>
</evidence>
<evidence type="ECO:0000259" key="3">
    <source>
        <dbReference type="PROSITE" id="PS51733"/>
    </source>
</evidence>
<dbReference type="Gene3D" id="3.30.930.10">
    <property type="entry name" value="Bira Bifunctional Protein, Domain 2"/>
    <property type="match status" value="1"/>
</dbReference>
<evidence type="ECO:0000256" key="1">
    <source>
        <dbReference type="ARBA" id="ARBA00009934"/>
    </source>
</evidence>
<dbReference type="NCBIfam" id="TIGR00121">
    <property type="entry name" value="birA_ligase"/>
    <property type="match status" value="1"/>
</dbReference>
<dbReference type="PANTHER" id="PTHR12835:SF5">
    <property type="entry name" value="BIOTIN--PROTEIN LIGASE"/>
    <property type="match status" value="1"/>
</dbReference>
<dbReference type="InterPro" id="IPR004408">
    <property type="entry name" value="Biotin_CoA_COase_ligase"/>
</dbReference>
<dbReference type="PROSITE" id="PS51733">
    <property type="entry name" value="BPL_LPL_CATALYTIC"/>
    <property type="match status" value="1"/>
</dbReference>
<evidence type="ECO:0000313" key="5">
    <source>
        <dbReference type="Proteomes" id="UP000247409"/>
    </source>
</evidence>
<keyword evidence="5" id="KW-1185">Reference proteome</keyword>
<dbReference type="EMBL" id="NBIV01000018">
    <property type="protein sequence ID" value="PXF47923.1"/>
    <property type="molecule type" value="Genomic_DNA"/>
</dbReference>
<feature type="domain" description="BPL/LPL catalytic" evidence="3">
    <location>
        <begin position="73"/>
        <end position="260"/>
    </location>
</feature>
<name>A0A2V3J0U1_9FLOR</name>
<dbReference type="Proteomes" id="UP000247409">
    <property type="component" value="Unassembled WGS sequence"/>
</dbReference>
<dbReference type="GO" id="GO:0005737">
    <property type="term" value="C:cytoplasm"/>
    <property type="evidence" value="ECO:0007669"/>
    <property type="project" value="TreeGrafter"/>
</dbReference>
<accession>A0A2V3J0U1</accession>
<keyword evidence="2 4" id="KW-0436">Ligase</keyword>
<comment type="caution">
    <text evidence="4">The sequence shown here is derived from an EMBL/GenBank/DDBJ whole genome shotgun (WGS) entry which is preliminary data.</text>
</comment>
<dbReference type="InterPro" id="IPR004143">
    <property type="entry name" value="BPL_LPL_catalytic"/>
</dbReference>
<evidence type="ECO:0000313" key="4">
    <source>
        <dbReference type="EMBL" id="PXF47923.1"/>
    </source>
</evidence>
<protein>
    <submittedName>
        <fullName evidence="4">Biotin--protein ligase 1, chloroplastic</fullName>
    </submittedName>
</protein>